<evidence type="ECO:0000313" key="4">
    <source>
        <dbReference type="EMBL" id="KAK0514098.1"/>
    </source>
</evidence>
<feature type="repeat" description="ANK" evidence="1">
    <location>
        <begin position="370"/>
        <end position="402"/>
    </location>
</feature>
<dbReference type="Gene3D" id="1.25.40.20">
    <property type="entry name" value="Ankyrin repeat-containing domain"/>
    <property type="match status" value="1"/>
</dbReference>
<dbReference type="InterPro" id="IPR002110">
    <property type="entry name" value="Ankyrin_rpt"/>
</dbReference>
<proteinExistence type="predicted"/>
<accession>A0AA39R3A3</accession>
<dbReference type="Pfam" id="PF12796">
    <property type="entry name" value="Ank_2"/>
    <property type="match status" value="1"/>
</dbReference>
<dbReference type="EMBL" id="JAFEKC020000006">
    <property type="protein sequence ID" value="KAK0514098.1"/>
    <property type="molecule type" value="Genomic_DNA"/>
</dbReference>
<dbReference type="InterPro" id="IPR031348">
    <property type="entry name" value="PigL_N"/>
</dbReference>
<dbReference type="SMART" id="SM00248">
    <property type="entry name" value="ANK"/>
    <property type="match status" value="1"/>
</dbReference>
<evidence type="ECO:0000256" key="1">
    <source>
        <dbReference type="PROSITE-ProRule" id="PRU00023"/>
    </source>
</evidence>
<dbReference type="SUPFAM" id="SSF48403">
    <property type="entry name" value="Ankyrin repeat"/>
    <property type="match status" value="1"/>
</dbReference>
<evidence type="ECO:0000259" key="3">
    <source>
        <dbReference type="Pfam" id="PF17111"/>
    </source>
</evidence>
<protein>
    <recommendedName>
        <fullName evidence="3">Azaphilone pigments biosynthesis cluster protein L N-terminal domain-containing protein</fullName>
    </recommendedName>
</protein>
<dbReference type="AlphaFoldDB" id="A0AA39R3A3"/>
<feature type="region of interest" description="Disordered" evidence="2">
    <location>
        <begin position="808"/>
        <end position="831"/>
    </location>
</feature>
<name>A0AA39R3A3_9LECA</name>
<sequence>MEGLSAAASVIAVTSLAIELAESTKKLFEFWDSIQNAPEEVNDIKLELESLKDVLEQIAHEAQRQPPNRLVEPTLRLCSRKINTVKSLTGDIESGFSSSKICTRKWSALRAVWSRKKLEKVQSSLERLKATLILVLVNNVGRSCRLLDEHQDHGIKALTHQISDLRPFSLTDQVTGASGSSINPQSHVIARTEEVNLISKSALGFENDTQTACVKFSDSILIRDNRLSPNTTFAQSTHRSPYKIGLPFRRTIWQDAKVVETFLGTVRLWSRTLLVSNQSEEPICSEEGHFGYENIFRLIPPPWLVRFGFPYGLSGCISQSPFSWSTVSLDVVRSVPDDAVIFDLCKEGRVCCVQALISRGEASAKDVDSQGRTPLYFAAQSCHVELCKLLIRYGADRDSRIYDDADLPHYLVRNPLFAIAFNRAETGTRYDPHRVIDTLRLFIDLVDVLGLEDETWTSGSELLKTINYSHKHDTGGATIGDVFIWSLEILGPDFWESLDEAALGSMMFWCLHYKSEERMQRLPKLCNNVVNARDAADGYSFLHKEVLYGDPIPLLTMGACPNLVGFNPRHSPHWETPISVSMYRADTFVKLQRALKITTADLGTILDQALEKCPLQRSHWTKEALVELFNEDLELSPVLYPPRNVCPYCLYHRILMVQPYWMRIIESITSRKRSRSIQDIVRTMLSTSSQAAEVNRDDYDEADPDIDEAHLSDRDDESVSVQSDGELTMRFSIYDDVSVDEEDMCLFCWEEWRETGLKPSLDESKCLGCDQSFSSAKCSGKGHYNKLYCRFCAAKKRDADFAIKQQQKRHPTLKVDSEDEEDHYSPYLIHT</sequence>
<dbReference type="PROSITE" id="PS50297">
    <property type="entry name" value="ANK_REP_REGION"/>
    <property type="match status" value="1"/>
</dbReference>
<comment type="caution">
    <text evidence="4">The sequence shown here is derived from an EMBL/GenBank/DDBJ whole genome shotgun (WGS) entry which is preliminary data.</text>
</comment>
<feature type="domain" description="Azaphilone pigments biosynthesis cluster protein L N-terminal" evidence="3">
    <location>
        <begin position="2"/>
        <end position="136"/>
    </location>
</feature>
<organism evidence="4 5">
    <name type="scientific">Cladonia borealis</name>
    <dbReference type="NCBI Taxonomy" id="184061"/>
    <lineage>
        <taxon>Eukaryota</taxon>
        <taxon>Fungi</taxon>
        <taxon>Dikarya</taxon>
        <taxon>Ascomycota</taxon>
        <taxon>Pezizomycotina</taxon>
        <taxon>Lecanoromycetes</taxon>
        <taxon>OSLEUM clade</taxon>
        <taxon>Lecanoromycetidae</taxon>
        <taxon>Lecanorales</taxon>
        <taxon>Lecanorineae</taxon>
        <taxon>Cladoniaceae</taxon>
        <taxon>Cladonia</taxon>
    </lineage>
</organism>
<keyword evidence="5" id="KW-1185">Reference proteome</keyword>
<dbReference type="PROSITE" id="PS50088">
    <property type="entry name" value="ANK_REPEAT"/>
    <property type="match status" value="1"/>
</dbReference>
<dbReference type="InterPro" id="IPR036770">
    <property type="entry name" value="Ankyrin_rpt-contain_sf"/>
</dbReference>
<dbReference type="Pfam" id="PF17111">
    <property type="entry name" value="PigL_N"/>
    <property type="match status" value="1"/>
</dbReference>
<evidence type="ECO:0000256" key="2">
    <source>
        <dbReference type="SAM" id="MobiDB-lite"/>
    </source>
</evidence>
<gene>
    <name evidence="4" type="ORF">JMJ35_003820</name>
</gene>
<reference evidence="4" key="1">
    <citation type="submission" date="2023-03" db="EMBL/GenBank/DDBJ databases">
        <title>Complete genome of Cladonia borealis.</title>
        <authorList>
            <person name="Park H."/>
        </authorList>
    </citation>
    <scope>NUCLEOTIDE SEQUENCE</scope>
    <source>
        <strain evidence="4">ANT050790</strain>
    </source>
</reference>
<dbReference type="Proteomes" id="UP001166286">
    <property type="component" value="Unassembled WGS sequence"/>
</dbReference>
<keyword evidence="1" id="KW-0040">ANK repeat</keyword>
<evidence type="ECO:0000313" key="5">
    <source>
        <dbReference type="Proteomes" id="UP001166286"/>
    </source>
</evidence>